<reference evidence="2 3" key="1">
    <citation type="submission" date="2018-02" db="EMBL/GenBank/DDBJ databases">
        <title>Genome sequence of the basidiomycete white-rot fungus Phlebia centrifuga.</title>
        <authorList>
            <person name="Granchi Z."/>
            <person name="Peng M."/>
            <person name="de Vries R.P."/>
            <person name="Hilden K."/>
            <person name="Makela M.R."/>
            <person name="Grigoriev I."/>
            <person name="Riley R."/>
        </authorList>
    </citation>
    <scope>NUCLEOTIDE SEQUENCE [LARGE SCALE GENOMIC DNA]</scope>
    <source>
        <strain evidence="2 3">FBCC195</strain>
    </source>
</reference>
<keyword evidence="3" id="KW-1185">Reference proteome</keyword>
<evidence type="ECO:0000313" key="3">
    <source>
        <dbReference type="Proteomes" id="UP000186601"/>
    </source>
</evidence>
<dbReference type="OrthoDB" id="3038990at2759"/>
<accession>A0A2R6NXN2</accession>
<evidence type="ECO:0000256" key="1">
    <source>
        <dbReference type="SAM" id="MobiDB-lite"/>
    </source>
</evidence>
<feature type="region of interest" description="Disordered" evidence="1">
    <location>
        <begin position="70"/>
        <end position="104"/>
    </location>
</feature>
<proteinExistence type="predicted"/>
<protein>
    <submittedName>
        <fullName evidence="2">Uncharacterized protein</fullName>
    </submittedName>
</protein>
<evidence type="ECO:0000313" key="2">
    <source>
        <dbReference type="EMBL" id="PSR79408.1"/>
    </source>
</evidence>
<organism evidence="2 3">
    <name type="scientific">Hermanssonia centrifuga</name>
    <dbReference type="NCBI Taxonomy" id="98765"/>
    <lineage>
        <taxon>Eukaryota</taxon>
        <taxon>Fungi</taxon>
        <taxon>Dikarya</taxon>
        <taxon>Basidiomycota</taxon>
        <taxon>Agaricomycotina</taxon>
        <taxon>Agaricomycetes</taxon>
        <taxon>Polyporales</taxon>
        <taxon>Meruliaceae</taxon>
        <taxon>Hermanssonia</taxon>
    </lineage>
</organism>
<name>A0A2R6NXN2_9APHY</name>
<dbReference type="EMBL" id="MLYV02000696">
    <property type="protein sequence ID" value="PSR79408.1"/>
    <property type="molecule type" value="Genomic_DNA"/>
</dbReference>
<dbReference type="AlphaFoldDB" id="A0A2R6NXN2"/>
<comment type="caution">
    <text evidence="2">The sequence shown here is derived from an EMBL/GenBank/DDBJ whole genome shotgun (WGS) entry which is preliminary data.</text>
</comment>
<feature type="compositionally biased region" description="Basic and acidic residues" evidence="1">
    <location>
        <begin position="70"/>
        <end position="90"/>
    </location>
</feature>
<dbReference type="Proteomes" id="UP000186601">
    <property type="component" value="Unassembled WGS sequence"/>
</dbReference>
<sequence>MFTVPNVALTNAMACRVFRQLKLGLLVERPADSFSQRSDTLAFTPRTGTRRTGQSTTYLARDTFVSGSRDRTSLKVSVHQETEIASHEDPSSGSLKGEDLASDV</sequence>
<gene>
    <name evidence="2" type="ORF">PHLCEN_2v7053</name>
</gene>